<evidence type="ECO:0000256" key="1">
    <source>
        <dbReference type="SAM" id="MobiDB-lite"/>
    </source>
</evidence>
<dbReference type="Gramene" id="TraesLDM6B03G03467720.1">
    <property type="protein sequence ID" value="TraesLDM6B03G03467720.1"/>
    <property type="gene ID" value="TraesLDM6B03G03467720"/>
</dbReference>
<dbReference type="Gramene" id="TraesCAD_scaffold_089494_01G000100.1">
    <property type="protein sequence ID" value="TraesCAD_scaffold_089494_01G000100.1"/>
    <property type="gene ID" value="TraesCAD_scaffold_089494_01G000100"/>
</dbReference>
<dbReference type="Gramene" id="TraesMAC6B03G03462030.1">
    <property type="protein sequence ID" value="TraesMAC6B03G03462030.1"/>
    <property type="gene ID" value="TraesMAC6B03G03462030"/>
</dbReference>
<organism evidence="2">
    <name type="scientific">Triticum aestivum</name>
    <name type="common">Wheat</name>
    <dbReference type="NCBI Taxonomy" id="4565"/>
    <lineage>
        <taxon>Eukaryota</taxon>
        <taxon>Viridiplantae</taxon>
        <taxon>Streptophyta</taxon>
        <taxon>Embryophyta</taxon>
        <taxon>Tracheophyta</taxon>
        <taxon>Spermatophyta</taxon>
        <taxon>Magnoliopsida</taxon>
        <taxon>Liliopsida</taxon>
        <taxon>Poales</taxon>
        <taxon>Poaceae</taxon>
        <taxon>BOP clade</taxon>
        <taxon>Pooideae</taxon>
        <taxon>Triticodae</taxon>
        <taxon>Triticeae</taxon>
        <taxon>Triticinae</taxon>
        <taxon>Triticum</taxon>
    </lineage>
</organism>
<dbReference type="Gramene" id="TraesSTA6B03G03454900.1">
    <property type="protein sequence ID" value="TraesSTA6B03G03454900.1"/>
    <property type="gene ID" value="TraesSTA6B03G03454900"/>
</dbReference>
<dbReference type="EnsemblPlants" id="TraesCS6B02G115700.1">
    <property type="protein sequence ID" value="TraesCS6B02G115700.1"/>
    <property type="gene ID" value="TraesCS6B02G115700"/>
</dbReference>
<dbReference type="AlphaFoldDB" id="A0A3B6PHH1"/>
<dbReference type="Gramene" id="TraesNOR6B03G03497060.1">
    <property type="protein sequence ID" value="TraesNOR6B03G03497060.1"/>
    <property type="gene ID" value="TraesNOR6B03G03497060"/>
</dbReference>
<feature type="compositionally biased region" description="Basic residues" evidence="1">
    <location>
        <begin position="1"/>
        <end position="11"/>
    </location>
</feature>
<dbReference type="STRING" id="4565.A0A3B6PHH1"/>
<dbReference type="Gramene" id="TraesWEE_scaffold_106939_01G000200.1">
    <property type="protein sequence ID" value="TraesWEE_scaffold_106939_01G000200.1"/>
    <property type="gene ID" value="TraesWEE_scaffold_106939_01G000200"/>
</dbReference>
<dbReference type="Gramene" id="TraesRN6B0100281700.1">
    <property type="protein sequence ID" value="TraesRN6B0100281700.1"/>
    <property type="gene ID" value="TraesRN6B0100281700"/>
</dbReference>
<feature type="compositionally biased region" description="Pro residues" evidence="1">
    <location>
        <begin position="28"/>
        <end position="38"/>
    </location>
</feature>
<protein>
    <submittedName>
        <fullName evidence="2">Uncharacterized protein</fullName>
    </submittedName>
</protein>
<dbReference type="Gramene" id="TraesJAG6B03G03454430.1">
    <property type="protein sequence ID" value="TraesJAG6B03G03454430.1"/>
    <property type="gene ID" value="TraesJAG6B03G03454430"/>
</dbReference>
<name>A0A3B6PHH1_WHEAT</name>
<evidence type="ECO:0000313" key="2">
    <source>
        <dbReference type="EnsemblPlants" id="TraesCS6B02G115700.1"/>
    </source>
</evidence>
<dbReference type="Gramene" id="TraesCS6B02G115700.1">
    <property type="protein sequence ID" value="TraesCS6B02G115700.1"/>
    <property type="gene ID" value="TraesCS6B02G115700"/>
</dbReference>
<evidence type="ECO:0000313" key="3">
    <source>
        <dbReference type="Proteomes" id="UP000019116"/>
    </source>
</evidence>
<reference evidence="2" key="1">
    <citation type="submission" date="2018-08" db="EMBL/GenBank/DDBJ databases">
        <authorList>
            <person name="Rossello M."/>
        </authorList>
    </citation>
    <scope>NUCLEOTIDE SEQUENCE [LARGE SCALE GENOMIC DNA]</scope>
    <source>
        <strain evidence="2">cv. Chinese Spring</strain>
    </source>
</reference>
<accession>A0A3B6PHH1</accession>
<feature type="region of interest" description="Disordered" evidence="1">
    <location>
        <begin position="1"/>
        <end position="38"/>
    </location>
</feature>
<keyword evidence="3" id="KW-1185">Reference proteome</keyword>
<reference evidence="2" key="2">
    <citation type="submission" date="2018-10" db="UniProtKB">
        <authorList>
            <consortium name="EnsemblPlants"/>
        </authorList>
    </citation>
    <scope>IDENTIFICATION</scope>
</reference>
<dbReference type="Gramene" id="TraesLAC6B03G03418030.1">
    <property type="protein sequence ID" value="TraesLAC6B03G03418030.1"/>
    <property type="gene ID" value="TraesLAC6B03G03418030"/>
</dbReference>
<sequence>MAPPLRRHHTRPPTCRPPPCLHRVTSLRPPPAPTPRLPAPPLPVSLLALSLLSALPSSSPHGASLSLSLSRASSSQYASASSSLSHASSLSSFPPAATVATATLRLLATSSASAAVLHPSLPARITPESGPIFGFPRTVLCCQDSSAHPCPRPVRCNAALFVLMKCCSLVFAWSFAPRCSPGPRPCDWVTLRLSHAGLTLLTLCDSSGMVQATALPEYLQAYSIVNRLRVE</sequence>
<dbReference type="Proteomes" id="UP000019116">
    <property type="component" value="Chromosome 6B"/>
</dbReference>
<proteinExistence type="predicted"/>
<dbReference type="Gramene" id="TraesCS6B03G0284400.1">
    <property type="protein sequence ID" value="TraesCS6B03G0284400.1.CDS"/>
    <property type="gene ID" value="TraesCS6B03G0284400"/>
</dbReference>